<dbReference type="Proteomes" id="UP000094527">
    <property type="component" value="Unassembled WGS sequence"/>
</dbReference>
<keyword evidence="2" id="KW-1185">Reference proteome</keyword>
<accession>A0A1D2MKN9</accession>
<evidence type="ECO:0008006" key="3">
    <source>
        <dbReference type="Google" id="ProtNLM"/>
    </source>
</evidence>
<gene>
    <name evidence="1" type="ORF">Ocin01_13215</name>
</gene>
<organism evidence="1 2">
    <name type="scientific">Orchesella cincta</name>
    <name type="common">Springtail</name>
    <name type="synonym">Podura cincta</name>
    <dbReference type="NCBI Taxonomy" id="48709"/>
    <lineage>
        <taxon>Eukaryota</taxon>
        <taxon>Metazoa</taxon>
        <taxon>Ecdysozoa</taxon>
        <taxon>Arthropoda</taxon>
        <taxon>Hexapoda</taxon>
        <taxon>Collembola</taxon>
        <taxon>Entomobryomorpha</taxon>
        <taxon>Entomobryoidea</taxon>
        <taxon>Orchesellidae</taxon>
        <taxon>Orchesellinae</taxon>
        <taxon>Orchesella</taxon>
    </lineage>
</organism>
<name>A0A1D2MKN9_ORCCI</name>
<proteinExistence type="predicted"/>
<reference evidence="1 2" key="1">
    <citation type="journal article" date="2016" name="Genome Biol. Evol.">
        <title>Gene Family Evolution Reflects Adaptation to Soil Environmental Stressors in the Genome of the Collembolan Orchesella cincta.</title>
        <authorList>
            <person name="Faddeeva-Vakhrusheva A."/>
            <person name="Derks M.F."/>
            <person name="Anvar S.Y."/>
            <person name="Agamennone V."/>
            <person name="Suring W."/>
            <person name="Smit S."/>
            <person name="van Straalen N.M."/>
            <person name="Roelofs D."/>
        </authorList>
    </citation>
    <scope>NUCLEOTIDE SEQUENCE [LARGE SCALE GENOMIC DNA]</scope>
    <source>
        <tissue evidence="1">Mixed pool</tissue>
    </source>
</reference>
<dbReference type="AlphaFoldDB" id="A0A1D2MKN9"/>
<evidence type="ECO:0000313" key="1">
    <source>
        <dbReference type="EMBL" id="ODM93471.1"/>
    </source>
</evidence>
<sequence length="495" mass="56481">MSLMSNFLRLFGLDPPPPDKSFGGLPPLLMLSPVDLRVISPASRELDSIAPAPSSSMDRLPPEVLIKVLEWLVLVERNRNDLLRYRLISSKWKVLLDPLIEQKIISRELTPFPELKDVQIGENGTHPVSVPPNLFRDGGGYLTSFSYSQEFWLKDLISILGCMPNLNGSAYFCDSIRRRHKAHICFPSATILFPSSPPWICSYPLGWEDTYDNDSTMVLSIWMILSYADQLVRLTVWAEYPLPALQQNQNYYHHLDTGARIFIATTSDSAFGKLSELEISRPNKSFLLLTQTPALRRFTVTSSDDRRRSRVNFWREPSPSMVALPLVKTLVLTYAAFYEKVIVNKTLNLGKFPALEKLHLLRFRADVYEPERDREADLGSQYEALVTETVGYPPLIVSRVRSLRGLIKGVRTRIENNMEIVEEQRRQMVDSHERMFAALRGNDEEDLEVIVRKLLESEGIWNSCPKLKIVSVSSHGRSDGDVCIIRRLEENSSEN</sequence>
<protein>
    <recommendedName>
        <fullName evidence="3">F-box domain-containing protein</fullName>
    </recommendedName>
</protein>
<comment type="caution">
    <text evidence="1">The sequence shown here is derived from an EMBL/GenBank/DDBJ whole genome shotgun (WGS) entry which is preliminary data.</text>
</comment>
<evidence type="ECO:0000313" key="2">
    <source>
        <dbReference type="Proteomes" id="UP000094527"/>
    </source>
</evidence>
<dbReference type="EMBL" id="LJIJ01000977">
    <property type="protein sequence ID" value="ODM93471.1"/>
    <property type="molecule type" value="Genomic_DNA"/>
</dbReference>